<keyword evidence="1" id="KW-0472">Membrane</keyword>
<dbReference type="EMBL" id="JEMT01028059">
    <property type="protein sequence ID" value="EXX55681.1"/>
    <property type="molecule type" value="Genomic_DNA"/>
</dbReference>
<dbReference type="AlphaFoldDB" id="A0A015K8C4"/>
<sequence>MMCRKMESVDSQHYIETEKFKTFDAEHINIGYLSLYTSLSPDSTWPTDSLFRLFKYFLDFSFITVFLCFSFLWGVLDNTQEVFCNDGLHNNHVPHIMEICQVIMCDCVCINCVTIFLAQT</sequence>
<protein>
    <submittedName>
        <fullName evidence="2">Uncharacterized protein</fullName>
    </submittedName>
</protein>
<evidence type="ECO:0000313" key="3">
    <source>
        <dbReference type="Proteomes" id="UP000022910"/>
    </source>
</evidence>
<dbReference type="Proteomes" id="UP000022910">
    <property type="component" value="Unassembled WGS sequence"/>
</dbReference>
<feature type="transmembrane region" description="Helical" evidence="1">
    <location>
        <begin position="56"/>
        <end position="76"/>
    </location>
</feature>
<gene>
    <name evidence="2" type="ORF">RirG_223230</name>
</gene>
<reference evidence="2 3" key="1">
    <citation type="submission" date="2014-02" db="EMBL/GenBank/DDBJ databases">
        <title>Single nucleus genome sequencing reveals high similarity among nuclei of an endomycorrhizal fungus.</title>
        <authorList>
            <person name="Lin K."/>
            <person name="Geurts R."/>
            <person name="Zhang Z."/>
            <person name="Limpens E."/>
            <person name="Saunders D.G."/>
            <person name="Mu D."/>
            <person name="Pang E."/>
            <person name="Cao H."/>
            <person name="Cha H."/>
            <person name="Lin T."/>
            <person name="Zhou Q."/>
            <person name="Shang Y."/>
            <person name="Li Y."/>
            <person name="Ivanov S."/>
            <person name="Sharma T."/>
            <person name="Velzen R.V."/>
            <person name="Ruijter N.D."/>
            <person name="Aanen D.K."/>
            <person name="Win J."/>
            <person name="Kamoun S."/>
            <person name="Bisseling T."/>
            <person name="Huang S."/>
        </authorList>
    </citation>
    <scope>NUCLEOTIDE SEQUENCE [LARGE SCALE GENOMIC DNA]</scope>
    <source>
        <strain evidence="3">DAOM197198w</strain>
    </source>
</reference>
<name>A0A015K8C4_RHIIW</name>
<dbReference type="HOGENOM" id="CLU_2050935_0_0_1"/>
<keyword evidence="1" id="KW-0812">Transmembrane</keyword>
<evidence type="ECO:0000313" key="2">
    <source>
        <dbReference type="EMBL" id="EXX55681.1"/>
    </source>
</evidence>
<evidence type="ECO:0000256" key="1">
    <source>
        <dbReference type="SAM" id="Phobius"/>
    </source>
</evidence>
<keyword evidence="3" id="KW-1185">Reference proteome</keyword>
<feature type="transmembrane region" description="Helical" evidence="1">
    <location>
        <begin position="96"/>
        <end position="118"/>
    </location>
</feature>
<organism evidence="2 3">
    <name type="scientific">Rhizophagus irregularis (strain DAOM 197198w)</name>
    <name type="common">Glomus intraradices</name>
    <dbReference type="NCBI Taxonomy" id="1432141"/>
    <lineage>
        <taxon>Eukaryota</taxon>
        <taxon>Fungi</taxon>
        <taxon>Fungi incertae sedis</taxon>
        <taxon>Mucoromycota</taxon>
        <taxon>Glomeromycotina</taxon>
        <taxon>Glomeromycetes</taxon>
        <taxon>Glomerales</taxon>
        <taxon>Glomeraceae</taxon>
        <taxon>Rhizophagus</taxon>
    </lineage>
</organism>
<proteinExistence type="predicted"/>
<comment type="caution">
    <text evidence="2">The sequence shown here is derived from an EMBL/GenBank/DDBJ whole genome shotgun (WGS) entry which is preliminary data.</text>
</comment>
<keyword evidence="1" id="KW-1133">Transmembrane helix</keyword>
<accession>A0A015K8C4</accession>